<evidence type="ECO:0000256" key="1">
    <source>
        <dbReference type="SAM" id="Coils"/>
    </source>
</evidence>
<proteinExistence type="predicted"/>
<comment type="caution">
    <text evidence="3">The sequence shown here is derived from an EMBL/GenBank/DDBJ whole genome shotgun (WGS) entry which is preliminary data.</text>
</comment>
<evidence type="ECO:0000313" key="4">
    <source>
        <dbReference type="Proteomes" id="UP001500957"/>
    </source>
</evidence>
<keyword evidence="4" id="KW-1185">Reference proteome</keyword>
<feature type="coiled-coil region" evidence="1">
    <location>
        <begin position="26"/>
        <end position="94"/>
    </location>
</feature>
<dbReference type="RefSeq" id="WP_344601084.1">
    <property type="nucleotide sequence ID" value="NZ_BAAAHE010000004.1"/>
</dbReference>
<feature type="compositionally biased region" description="Polar residues" evidence="2">
    <location>
        <begin position="266"/>
        <end position="281"/>
    </location>
</feature>
<protein>
    <submittedName>
        <fullName evidence="3">Cellulose-binding protein</fullName>
    </submittedName>
</protein>
<reference evidence="4" key="1">
    <citation type="journal article" date="2019" name="Int. J. Syst. Evol. Microbiol.">
        <title>The Global Catalogue of Microorganisms (GCM) 10K type strain sequencing project: providing services to taxonomists for standard genome sequencing and annotation.</title>
        <authorList>
            <consortium name="The Broad Institute Genomics Platform"/>
            <consortium name="The Broad Institute Genome Sequencing Center for Infectious Disease"/>
            <person name="Wu L."/>
            <person name="Ma J."/>
        </authorList>
    </citation>
    <scope>NUCLEOTIDE SEQUENCE [LARGE SCALE GENOMIC DNA]</scope>
    <source>
        <strain evidence="4">JCM 10671</strain>
    </source>
</reference>
<feature type="region of interest" description="Disordered" evidence="2">
    <location>
        <begin position="262"/>
        <end position="287"/>
    </location>
</feature>
<name>A0ABP3REG2_9ACTN</name>
<organism evidence="3 4">
    <name type="scientific">Sporichthya brevicatena</name>
    <dbReference type="NCBI Taxonomy" id="171442"/>
    <lineage>
        <taxon>Bacteria</taxon>
        <taxon>Bacillati</taxon>
        <taxon>Actinomycetota</taxon>
        <taxon>Actinomycetes</taxon>
        <taxon>Sporichthyales</taxon>
        <taxon>Sporichthyaceae</taxon>
        <taxon>Sporichthya</taxon>
    </lineage>
</organism>
<dbReference type="Proteomes" id="UP001500957">
    <property type="component" value="Unassembled WGS sequence"/>
</dbReference>
<feature type="coiled-coil region" evidence="1">
    <location>
        <begin position="122"/>
        <end position="149"/>
    </location>
</feature>
<dbReference type="EMBL" id="BAAAHE010000004">
    <property type="protein sequence ID" value="GAA0605557.1"/>
    <property type="molecule type" value="Genomic_DNA"/>
</dbReference>
<gene>
    <name evidence="3" type="ORF">GCM10009547_04330</name>
</gene>
<keyword evidence="1" id="KW-0175">Coiled coil</keyword>
<evidence type="ECO:0000313" key="3">
    <source>
        <dbReference type="EMBL" id="GAA0605557.1"/>
    </source>
</evidence>
<sequence length="287" mass="32089">MTMNQSTSNFDTAMRGYDRAAVDAKVAQLTDERVSFERRAAELEREMARMRQSLENGESAPYYITLSRKMEGILREAHEDADRVKADAEMASQRERERAMSVAEELMGRTKDENDRREAEVRAQIEGMINAARSEADRVRQEATDKAAQLVASTSDVVEKARIKGAQIATEVETKLTAQREQFERDTVSRQETAERRLAETAQMAEQMKAEAARMTEDSQRAAKALIEAARTAASELIAETTSRAERLQQDAERELAALTHRRDSINAQLSTVRETLSSLSGGALAK</sequence>
<evidence type="ECO:0000256" key="2">
    <source>
        <dbReference type="SAM" id="MobiDB-lite"/>
    </source>
</evidence>
<accession>A0ABP3REG2</accession>